<dbReference type="Proteomes" id="UP000184188">
    <property type="component" value="Unassembled WGS sequence"/>
</dbReference>
<proteinExistence type="predicted"/>
<dbReference type="OrthoDB" id="10264848at2759"/>
<dbReference type="GO" id="GO:0005829">
    <property type="term" value="C:cytosol"/>
    <property type="evidence" value="ECO:0007669"/>
    <property type="project" value="TreeGrafter"/>
</dbReference>
<keyword evidence="4" id="KW-1185">Reference proteome</keyword>
<dbReference type="GO" id="GO:0016192">
    <property type="term" value="P:vesicle-mediated transport"/>
    <property type="evidence" value="ECO:0007669"/>
    <property type="project" value="InterPro"/>
</dbReference>
<name>A0A1L9SHV6_9EURO</name>
<dbReference type="GeneID" id="34612283"/>
<feature type="region of interest" description="Disordered" evidence="1">
    <location>
        <begin position="421"/>
        <end position="462"/>
    </location>
</feature>
<dbReference type="SMART" id="SM00167">
    <property type="entry name" value="VPS9"/>
    <property type="match status" value="1"/>
</dbReference>
<dbReference type="InterPro" id="IPR037191">
    <property type="entry name" value="VPS9_dom_sf"/>
</dbReference>
<dbReference type="AlphaFoldDB" id="A0A1L9SHV6"/>
<protein>
    <recommendedName>
        <fullName evidence="2">VPS9 domain-containing protein</fullName>
    </recommendedName>
</protein>
<dbReference type="InterPro" id="IPR003123">
    <property type="entry name" value="VPS9"/>
</dbReference>
<dbReference type="GO" id="GO:0030139">
    <property type="term" value="C:endocytic vesicle"/>
    <property type="evidence" value="ECO:0007669"/>
    <property type="project" value="TreeGrafter"/>
</dbReference>
<dbReference type="RefSeq" id="XP_022581227.1">
    <property type="nucleotide sequence ID" value="XM_022725819.1"/>
</dbReference>
<feature type="compositionally biased region" description="Polar residues" evidence="1">
    <location>
        <begin position="166"/>
        <end position="181"/>
    </location>
</feature>
<feature type="domain" description="VPS9" evidence="2">
    <location>
        <begin position="242"/>
        <end position="394"/>
    </location>
</feature>
<accession>A0A1L9SHV6</accession>
<feature type="region of interest" description="Disordered" evidence="1">
    <location>
        <begin position="1"/>
        <end position="93"/>
    </location>
</feature>
<feature type="compositionally biased region" description="Acidic residues" evidence="1">
    <location>
        <begin position="1"/>
        <end position="10"/>
    </location>
</feature>
<feature type="region of interest" description="Disordered" evidence="1">
    <location>
        <begin position="537"/>
        <end position="703"/>
    </location>
</feature>
<gene>
    <name evidence="3" type="ORF">ASPZODRAFT_152149</name>
</gene>
<dbReference type="Pfam" id="PF02204">
    <property type="entry name" value="VPS9"/>
    <property type="match status" value="1"/>
</dbReference>
<dbReference type="STRING" id="1073090.A0A1L9SHV6"/>
<feature type="region of interest" description="Disordered" evidence="1">
    <location>
        <begin position="161"/>
        <end position="188"/>
    </location>
</feature>
<feature type="compositionally biased region" description="Basic and acidic residues" evidence="1">
    <location>
        <begin position="541"/>
        <end position="577"/>
    </location>
</feature>
<dbReference type="EMBL" id="KV878342">
    <property type="protein sequence ID" value="OJJ46717.1"/>
    <property type="molecule type" value="Genomic_DNA"/>
</dbReference>
<dbReference type="PANTHER" id="PTHR23101">
    <property type="entry name" value="RAB GDP/GTP EXCHANGE FACTOR"/>
    <property type="match status" value="1"/>
</dbReference>
<feature type="compositionally biased region" description="Polar residues" evidence="1">
    <location>
        <begin position="22"/>
        <end position="31"/>
    </location>
</feature>
<dbReference type="SUPFAM" id="SSF109993">
    <property type="entry name" value="VPS9 domain"/>
    <property type="match status" value="1"/>
</dbReference>
<feature type="compositionally biased region" description="Low complexity" evidence="1">
    <location>
        <begin position="593"/>
        <end position="609"/>
    </location>
</feature>
<dbReference type="GO" id="GO:0031267">
    <property type="term" value="F:small GTPase binding"/>
    <property type="evidence" value="ECO:0007669"/>
    <property type="project" value="TreeGrafter"/>
</dbReference>
<dbReference type="PROSITE" id="PS51205">
    <property type="entry name" value="VPS9"/>
    <property type="match status" value="1"/>
</dbReference>
<evidence type="ECO:0000313" key="4">
    <source>
        <dbReference type="Proteomes" id="UP000184188"/>
    </source>
</evidence>
<evidence type="ECO:0000313" key="3">
    <source>
        <dbReference type="EMBL" id="OJJ46717.1"/>
    </source>
</evidence>
<evidence type="ECO:0000259" key="2">
    <source>
        <dbReference type="PROSITE" id="PS51205"/>
    </source>
</evidence>
<reference evidence="4" key="1">
    <citation type="journal article" date="2017" name="Genome Biol.">
        <title>Comparative genomics reveals high biological diversity and specific adaptations in the industrially and medically important fungal genus Aspergillus.</title>
        <authorList>
            <person name="de Vries R.P."/>
            <person name="Riley R."/>
            <person name="Wiebenga A."/>
            <person name="Aguilar-Osorio G."/>
            <person name="Amillis S."/>
            <person name="Uchima C.A."/>
            <person name="Anderluh G."/>
            <person name="Asadollahi M."/>
            <person name="Askin M."/>
            <person name="Barry K."/>
            <person name="Battaglia E."/>
            <person name="Bayram O."/>
            <person name="Benocci T."/>
            <person name="Braus-Stromeyer S.A."/>
            <person name="Caldana C."/>
            <person name="Canovas D."/>
            <person name="Cerqueira G.C."/>
            <person name="Chen F."/>
            <person name="Chen W."/>
            <person name="Choi C."/>
            <person name="Clum A."/>
            <person name="Dos Santos R.A."/>
            <person name="Damasio A.R."/>
            <person name="Diallinas G."/>
            <person name="Emri T."/>
            <person name="Fekete E."/>
            <person name="Flipphi M."/>
            <person name="Freyberg S."/>
            <person name="Gallo A."/>
            <person name="Gournas C."/>
            <person name="Habgood R."/>
            <person name="Hainaut M."/>
            <person name="Harispe M.L."/>
            <person name="Henrissat B."/>
            <person name="Hilden K.S."/>
            <person name="Hope R."/>
            <person name="Hossain A."/>
            <person name="Karabika E."/>
            <person name="Karaffa L."/>
            <person name="Karanyi Z."/>
            <person name="Krasevec N."/>
            <person name="Kuo A."/>
            <person name="Kusch H."/>
            <person name="LaButti K."/>
            <person name="Lagendijk E.L."/>
            <person name="Lapidus A."/>
            <person name="Levasseur A."/>
            <person name="Lindquist E."/>
            <person name="Lipzen A."/>
            <person name="Logrieco A.F."/>
            <person name="MacCabe A."/>
            <person name="Maekelae M.R."/>
            <person name="Malavazi I."/>
            <person name="Melin P."/>
            <person name="Meyer V."/>
            <person name="Mielnichuk N."/>
            <person name="Miskei M."/>
            <person name="Molnar A.P."/>
            <person name="Mule G."/>
            <person name="Ngan C.Y."/>
            <person name="Orejas M."/>
            <person name="Orosz E."/>
            <person name="Ouedraogo J.P."/>
            <person name="Overkamp K.M."/>
            <person name="Park H.-S."/>
            <person name="Perrone G."/>
            <person name="Piumi F."/>
            <person name="Punt P.J."/>
            <person name="Ram A.F."/>
            <person name="Ramon A."/>
            <person name="Rauscher S."/>
            <person name="Record E."/>
            <person name="Riano-Pachon D.M."/>
            <person name="Robert V."/>
            <person name="Roehrig J."/>
            <person name="Ruller R."/>
            <person name="Salamov A."/>
            <person name="Salih N.S."/>
            <person name="Samson R.A."/>
            <person name="Sandor E."/>
            <person name="Sanguinetti M."/>
            <person name="Schuetze T."/>
            <person name="Sepcic K."/>
            <person name="Shelest E."/>
            <person name="Sherlock G."/>
            <person name="Sophianopoulou V."/>
            <person name="Squina F.M."/>
            <person name="Sun H."/>
            <person name="Susca A."/>
            <person name="Todd R.B."/>
            <person name="Tsang A."/>
            <person name="Unkles S.E."/>
            <person name="van de Wiele N."/>
            <person name="van Rossen-Uffink D."/>
            <person name="Oliveira J.V."/>
            <person name="Vesth T.C."/>
            <person name="Visser J."/>
            <person name="Yu J.-H."/>
            <person name="Zhou M."/>
            <person name="Andersen M.R."/>
            <person name="Archer D.B."/>
            <person name="Baker S.E."/>
            <person name="Benoit I."/>
            <person name="Brakhage A.A."/>
            <person name="Braus G.H."/>
            <person name="Fischer R."/>
            <person name="Frisvad J.C."/>
            <person name="Goldman G.H."/>
            <person name="Houbraken J."/>
            <person name="Oakley B."/>
            <person name="Pocsi I."/>
            <person name="Scazzocchio C."/>
            <person name="Seiboth B."/>
            <person name="vanKuyk P.A."/>
            <person name="Wortman J."/>
            <person name="Dyer P.S."/>
            <person name="Grigoriev I.V."/>
        </authorList>
    </citation>
    <scope>NUCLEOTIDE SEQUENCE [LARGE SCALE GENOMIC DNA]</scope>
    <source>
        <strain evidence="4">CBS 506.65</strain>
    </source>
</reference>
<evidence type="ECO:0000256" key="1">
    <source>
        <dbReference type="SAM" id="MobiDB-lite"/>
    </source>
</evidence>
<sequence>MSSEDTFEDDGSARPRLHAARSYTQIQSSGANPFARSRSKTMQAGPISENGDSEPMPLPLPLNGQELTGSPDVFEKSDPMDTNPGDEGEEGSFISRSLQGEPVELPIELISLTDRFVGSLNAKVHSSPPTMDRISNMFQDFYARADSHIATHISALASRINREPSPHSSPENARGATQTKANAKGGKAVTSRQMLTAVEVAERRKARRFLARKRVALEEAVERRACESIYDKIWRHRSTLDEVRDEKLRSKTAALSLVGTDLKELGVDIDLAAVDEEKQQQTNECLATARECLIKMNDEKYPLGKLQHLAAAYKAIVDALTKLIGSSASADEILPTLIYCLINCPPEGINIISNLSFVQHFRSSSKIDGETAYCLTNLEAAVSFLENIELSTLRTGETPDSHTLPPSDATAALEKSEFPRLAQEGPVSSVTPASASPEFLKPPTQQGIPATLPRPAASLSPQQRRLSNLFQPPAKVLGAANDAVRNTADQGLKNIGATLDSSLNFVFGRLKELQANHQGSGVESLPKTLAEARRLVANPADGDKKTSAQEDNLLRGETPPTERTHRPSELTTEERLRNIMSGGKSSRDRSTDSVRTQSSSTTTTLSGSLLKDEAQTPGSLPPGPSTPITPLESMKNFGTSFNPLSHIPGMIRNLGRNPTDPPTPSHPSPEVKTATADKTRLQPTPAKEASRPTGPKPDPPIQRFLDIKDVHDLKIGDISLLLEDYKRLAGVLFGQGAGQDST</sequence>
<dbReference type="GO" id="GO:0005085">
    <property type="term" value="F:guanyl-nucleotide exchange factor activity"/>
    <property type="evidence" value="ECO:0007669"/>
    <property type="project" value="InterPro"/>
</dbReference>
<organism evidence="3 4">
    <name type="scientific">Penicilliopsis zonata CBS 506.65</name>
    <dbReference type="NCBI Taxonomy" id="1073090"/>
    <lineage>
        <taxon>Eukaryota</taxon>
        <taxon>Fungi</taxon>
        <taxon>Dikarya</taxon>
        <taxon>Ascomycota</taxon>
        <taxon>Pezizomycotina</taxon>
        <taxon>Eurotiomycetes</taxon>
        <taxon>Eurotiomycetidae</taxon>
        <taxon>Eurotiales</taxon>
        <taxon>Aspergillaceae</taxon>
        <taxon>Penicilliopsis</taxon>
    </lineage>
</organism>
<dbReference type="InterPro" id="IPR045046">
    <property type="entry name" value="Vps9-like"/>
</dbReference>
<dbReference type="PANTHER" id="PTHR23101:SF97">
    <property type="entry name" value="DOMAIN PROTEIN, PUTATIVE (AFU_ORTHOLOGUE AFUA_2G10890)-RELATED"/>
    <property type="match status" value="1"/>
</dbReference>
<dbReference type="VEuPathDB" id="FungiDB:ASPZODRAFT_152149"/>
<dbReference type="Gene3D" id="1.20.1050.80">
    <property type="entry name" value="VPS9 domain"/>
    <property type="match status" value="1"/>
</dbReference>
<feature type="compositionally biased region" description="Low complexity" evidence="1">
    <location>
        <begin position="426"/>
        <end position="437"/>
    </location>
</feature>